<keyword evidence="3 12" id="KW-1003">Cell membrane</keyword>
<feature type="binding site" evidence="12">
    <location>
        <position position="130"/>
    </location>
    <ligand>
        <name>Zn(2+)</name>
        <dbReference type="ChEBI" id="CHEBI:29105"/>
        <note>catalytic</note>
    </ligand>
</feature>
<evidence type="ECO:0000313" key="15">
    <source>
        <dbReference type="Proteomes" id="UP000761380"/>
    </source>
</evidence>
<feature type="transmembrane region" description="Helical" evidence="12">
    <location>
        <begin position="7"/>
        <end position="24"/>
    </location>
</feature>
<feature type="active site" evidence="12">
    <location>
        <position position="131"/>
    </location>
</feature>
<dbReference type="GO" id="GO:0004222">
    <property type="term" value="F:metalloendopeptidase activity"/>
    <property type="evidence" value="ECO:0007669"/>
    <property type="project" value="UniProtKB-UniRule"/>
</dbReference>
<keyword evidence="11 12" id="KW-0472">Membrane</keyword>
<feature type="binding site" evidence="12">
    <location>
        <position position="134"/>
    </location>
    <ligand>
        <name>Zn(2+)</name>
        <dbReference type="ChEBI" id="CHEBI:29105"/>
        <note>catalytic</note>
    </ligand>
</feature>
<dbReference type="CDD" id="cd07336">
    <property type="entry name" value="M48B_HtpX_like"/>
    <property type="match status" value="1"/>
</dbReference>
<dbReference type="InterPro" id="IPR022919">
    <property type="entry name" value="Pept_M48_protease_HtpX"/>
</dbReference>
<evidence type="ECO:0000256" key="8">
    <source>
        <dbReference type="ARBA" id="ARBA00022833"/>
    </source>
</evidence>
<proteinExistence type="inferred from homology"/>
<evidence type="ECO:0000256" key="3">
    <source>
        <dbReference type="ARBA" id="ARBA00022475"/>
    </source>
</evidence>
<evidence type="ECO:0000256" key="1">
    <source>
        <dbReference type="ARBA" id="ARBA00004651"/>
    </source>
</evidence>
<accession>A0A927WIY7</accession>
<dbReference type="InterPro" id="IPR050083">
    <property type="entry name" value="HtpX_protease"/>
</dbReference>
<comment type="similarity">
    <text evidence="2 12">Belongs to the peptidase M48B family.</text>
</comment>
<comment type="subcellular location">
    <subcellularLocation>
        <location evidence="1 12">Cell membrane</location>
        <topology evidence="1 12">Multi-pass membrane protein</topology>
    </subcellularLocation>
</comment>
<dbReference type="NCBIfam" id="NF002826">
    <property type="entry name" value="PRK03001.1"/>
    <property type="match status" value="1"/>
</dbReference>
<evidence type="ECO:0000256" key="5">
    <source>
        <dbReference type="ARBA" id="ARBA00022692"/>
    </source>
</evidence>
<reference evidence="14" key="1">
    <citation type="submission" date="2019-04" db="EMBL/GenBank/DDBJ databases">
        <title>Evolution of Biomass-Degrading Anaerobic Consortia Revealed by Metagenomics.</title>
        <authorList>
            <person name="Peng X."/>
        </authorList>
    </citation>
    <scope>NUCLEOTIDE SEQUENCE</scope>
    <source>
        <strain evidence="14">SIG240</strain>
    </source>
</reference>
<dbReference type="Pfam" id="PF01435">
    <property type="entry name" value="Peptidase_M48"/>
    <property type="match status" value="1"/>
</dbReference>
<keyword evidence="9 12" id="KW-1133">Transmembrane helix</keyword>
<dbReference type="Gene3D" id="3.30.2010.10">
    <property type="entry name" value="Metalloproteases ('zincins'), catalytic domain"/>
    <property type="match status" value="1"/>
</dbReference>
<comment type="cofactor">
    <cofactor evidence="12">
        <name>Zn(2+)</name>
        <dbReference type="ChEBI" id="CHEBI:29105"/>
    </cofactor>
    <text evidence="12">Binds 1 zinc ion per subunit.</text>
</comment>
<dbReference type="GO" id="GO:0008270">
    <property type="term" value="F:zinc ion binding"/>
    <property type="evidence" value="ECO:0007669"/>
    <property type="project" value="UniProtKB-UniRule"/>
</dbReference>
<keyword evidence="8 12" id="KW-0862">Zinc</keyword>
<keyword evidence="5 12" id="KW-0812">Transmembrane</keyword>
<comment type="caution">
    <text evidence="14">The sequence shown here is derived from an EMBL/GenBank/DDBJ whole genome shotgun (WGS) entry which is preliminary data.</text>
</comment>
<feature type="transmembrane region" description="Helical" evidence="12">
    <location>
        <begin position="140"/>
        <end position="164"/>
    </location>
</feature>
<dbReference type="GO" id="GO:0005886">
    <property type="term" value="C:plasma membrane"/>
    <property type="evidence" value="ECO:0007669"/>
    <property type="project" value="UniProtKB-SubCell"/>
</dbReference>
<feature type="transmembrane region" description="Helical" evidence="12">
    <location>
        <begin position="30"/>
        <end position="47"/>
    </location>
</feature>
<dbReference type="HAMAP" id="MF_00188">
    <property type="entry name" value="Pept_M48_protease_HtpX"/>
    <property type="match status" value="1"/>
</dbReference>
<dbReference type="EMBL" id="SVBY01000035">
    <property type="protein sequence ID" value="MBE6092747.1"/>
    <property type="molecule type" value="Genomic_DNA"/>
</dbReference>
<dbReference type="Proteomes" id="UP000761380">
    <property type="component" value="Unassembled WGS sequence"/>
</dbReference>
<dbReference type="GO" id="GO:0006508">
    <property type="term" value="P:proteolysis"/>
    <property type="evidence" value="ECO:0007669"/>
    <property type="project" value="UniProtKB-KW"/>
</dbReference>
<dbReference type="PANTHER" id="PTHR43221">
    <property type="entry name" value="PROTEASE HTPX"/>
    <property type="match status" value="1"/>
</dbReference>
<feature type="transmembrane region" description="Helical" evidence="12">
    <location>
        <begin position="176"/>
        <end position="196"/>
    </location>
</feature>
<evidence type="ECO:0000256" key="9">
    <source>
        <dbReference type="ARBA" id="ARBA00022989"/>
    </source>
</evidence>
<dbReference type="EC" id="3.4.24.-" evidence="12"/>
<evidence type="ECO:0000256" key="11">
    <source>
        <dbReference type="ARBA" id="ARBA00023136"/>
    </source>
</evidence>
<keyword evidence="10 12" id="KW-0482">Metalloprotease</keyword>
<evidence type="ECO:0000259" key="13">
    <source>
        <dbReference type="Pfam" id="PF01435"/>
    </source>
</evidence>
<keyword evidence="4 12" id="KW-0645">Protease</keyword>
<evidence type="ECO:0000256" key="12">
    <source>
        <dbReference type="HAMAP-Rule" id="MF_00188"/>
    </source>
</evidence>
<evidence type="ECO:0000256" key="7">
    <source>
        <dbReference type="ARBA" id="ARBA00022801"/>
    </source>
</evidence>
<name>A0A927WIY7_SELRU</name>
<evidence type="ECO:0000256" key="10">
    <source>
        <dbReference type="ARBA" id="ARBA00023049"/>
    </source>
</evidence>
<dbReference type="InterPro" id="IPR001915">
    <property type="entry name" value="Peptidase_M48"/>
</dbReference>
<protein>
    <recommendedName>
        <fullName evidence="12">Protease HtpX homolog</fullName>
        <ecNumber evidence="12">3.4.24.-</ecNumber>
    </recommendedName>
</protein>
<gene>
    <name evidence="12 14" type="primary">htpX</name>
    <name evidence="14" type="ORF">E7201_06225</name>
</gene>
<feature type="binding site" evidence="12">
    <location>
        <position position="201"/>
    </location>
    <ligand>
        <name>Zn(2+)</name>
        <dbReference type="ChEBI" id="CHEBI:29105"/>
        <note>catalytic</note>
    </ligand>
</feature>
<evidence type="ECO:0000313" key="14">
    <source>
        <dbReference type="EMBL" id="MBE6092747.1"/>
    </source>
</evidence>
<feature type="domain" description="Peptidase M48" evidence="13">
    <location>
        <begin position="66"/>
        <end position="277"/>
    </location>
</feature>
<evidence type="ECO:0000256" key="6">
    <source>
        <dbReference type="ARBA" id="ARBA00022723"/>
    </source>
</evidence>
<dbReference type="AlphaFoldDB" id="A0A927WIY7"/>
<keyword evidence="6 12" id="KW-0479">Metal-binding</keyword>
<keyword evidence="7 12" id="KW-0378">Hydrolase</keyword>
<organism evidence="14 15">
    <name type="scientific">Selenomonas ruminantium</name>
    <dbReference type="NCBI Taxonomy" id="971"/>
    <lineage>
        <taxon>Bacteria</taxon>
        <taxon>Bacillati</taxon>
        <taxon>Bacillota</taxon>
        <taxon>Negativicutes</taxon>
        <taxon>Selenomonadales</taxon>
        <taxon>Selenomonadaceae</taxon>
        <taxon>Selenomonas</taxon>
    </lineage>
</organism>
<dbReference type="PANTHER" id="PTHR43221:SF1">
    <property type="entry name" value="PROTEASE HTPX"/>
    <property type="match status" value="1"/>
</dbReference>
<sequence>MNNLKTLMLMVLLGAIMIFFGGLVGGKGGMMIMLMISLGMNVFSYWFSDSMVLKMYNAREVSREEAPQLYGLVENLAANAELPMPRVYIINEDTPNAFATGRNPSHAAVAVTTGIMRALDYNELSGVLGHELAHVKNRDILTGTIAAMMATVITYMAQFFAFFGGRSDDDEGGNPIAALVMALLAPFAASLIQMAISRSREYEADHDGAVICGNANYLADALEKIEYYALNGRQMSNATPATAHMFIINPFSGIGSTMSKLFSTHPDTRERIARLRAQAAGR</sequence>
<evidence type="ECO:0000256" key="4">
    <source>
        <dbReference type="ARBA" id="ARBA00022670"/>
    </source>
</evidence>
<evidence type="ECO:0000256" key="2">
    <source>
        <dbReference type="ARBA" id="ARBA00009779"/>
    </source>
</evidence>